<protein>
    <submittedName>
        <fullName evidence="2">Uncharacterized protein</fullName>
    </submittedName>
</protein>
<name>A0A8E0N8T7_9CAUL</name>
<dbReference type="AlphaFoldDB" id="A0A8E0N8T7"/>
<comment type="caution">
    <text evidence="2">The sequence shown here is derived from an EMBL/GenBank/DDBJ whole genome shotgun (WGS) entry which is preliminary data.</text>
</comment>
<keyword evidence="3" id="KW-1185">Reference proteome</keyword>
<accession>A0A8E0N8T7</accession>
<dbReference type="OrthoDB" id="7218943at2"/>
<dbReference type="RefSeq" id="WP_021697015.1">
    <property type="nucleotide sequence ID" value="NZ_BATC01000014.1"/>
</dbReference>
<organism evidence="2 3">
    <name type="scientific">Brevundimonas abyssalis TAR-001</name>
    <dbReference type="NCBI Taxonomy" id="1391729"/>
    <lineage>
        <taxon>Bacteria</taxon>
        <taxon>Pseudomonadati</taxon>
        <taxon>Pseudomonadota</taxon>
        <taxon>Alphaproteobacteria</taxon>
        <taxon>Caulobacterales</taxon>
        <taxon>Caulobacteraceae</taxon>
        <taxon>Brevundimonas</taxon>
    </lineage>
</organism>
<proteinExistence type="predicted"/>
<sequence length="302" mass="32977">MMITPLLFALTLFGQTAQEPQTAPDTPVTEVDEVTVTGQRVREAVNNFLDEVTDPPRGRGPARWSDSVCVGAVNLRRESGQYVVDRVSEVALDLGLDIGEPGCSPNILVLATEDGPGLARALVSERPYAFRPGYAGASQSRASLQRFQSTERPVRWWHVSLPVDADTGVAAVSMPGEGPAMVSVQGSLLRTEIRNDLTRAFIIVDFVRAEGVSLEQLADYVAMVAFAQVDPEARTLAFDTILNLFEDEAAPPRMTDWDMAYLRSLYSAELNQRSSSAQRGAIASSMSRDRERAEPQAETDDE</sequence>
<feature type="region of interest" description="Disordered" evidence="1">
    <location>
        <begin position="271"/>
        <end position="302"/>
    </location>
</feature>
<gene>
    <name evidence="2" type="ORF">MBEBAB_1169</name>
</gene>
<reference evidence="3" key="1">
    <citation type="journal article" date="2013" name="Genome Announc.">
        <title>Draft Genome Sequence of the Dimorphic Prosthecate Bacterium Brevundimonas abyssalis TAR-001T.</title>
        <authorList>
            <person name="Tsubouchi T."/>
            <person name="Nishi S."/>
            <person name="Usui K."/>
            <person name="Shimane Y."/>
            <person name="Takaki Y."/>
            <person name="Maruyama T."/>
            <person name="Hatada Y."/>
        </authorList>
    </citation>
    <scope>NUCLEOTIDE SEQUENCE [LARGE SCALE GENOMIC DNA]</scope>
    <source>
        <strain evidence="3">TAR-001</strain>
    </source>
</reference>
<evidence type="ECO:0000256" key="1">
    <source>
        <dbReference type="SAM" id="MobiDB-lite"/>
    </source>
</evidence>
<dbReference type="Proteomes" id="UP000016569">
    <property type="component" value="Unassembled WGS sequence"/>
</dbReference>
<dbReference type="EMBL" id="BATC01000014">
    <property type="protein sequence ID" value="GAD58919.1"/>
    <property type="molecule type" value="Genomic_DNA"/>
</dbReference>
<evidence type="ECO:0000313" key="2">
    <source>
        <dbReference type="EMBL" id="GAD58919.1"/>
    </source>
</evidence>
<evidence type="ECO:0000313" key="3">
    <source>
        <dbReference type="Proteomes" id="UP000016569"/>
    </source>
</evidence>